<dbReference type="WBParaSite" id="TCLT_0000645201-mRNA-1">
    <property type="protein sequence ID" value="TCLT_0000645201-mRNA-1"/>
    <property type="gene ID" value="TCLT_0000645201"/>
</dbReference>
<dbReference type="Gene3D" id="1.10.1380.10">
    <property type="entry name" value="Neutral endopeptidase , domain2"/>
    <property type="match status" value="1"/>
</dbReference>
<name>A0A0N5D0V7_THECL</name>
<evidence type="ECO:0000313" key="2">
    <source>
        <dbReference type="Proteomes" id="UP000276776"/>
    </source>
</evidence>
<dbReference type="InterPro" id="IPR024079">
    <property type="entry name" value="MetalloPept_cat_dom_sf"/>
</dbReference>
<dbReference type="GO" id="GO:0008237">
    <property type="term" value="F:metallopeptidase activity"/>
    <property type="evidence" value="ECO:0007669"/>
    <property type="project" value="InterPro"/>
</dbReference>
<dbReference type="Gene3D" id="3.40.390.10">
    <property type="entry name" value="Collagenase (Catalytic Domain)"/>
    <property type="match status" value="1"/>
</dbReference>
<accession>A0A0N5D0V7</accession>
<proteinExistence type="predicted"/>
<keyword evidence="2" id="KW-1185">Reference proteome</keyword>
<dbReference type="OrthoDB" id="6475849at2759"/>
<sequence>MLYFQNETNDDETLLQLTIRIKSARVTDELKRLKKAVDKSVWFQGPAQVDAYYAPNLNEMSALLDN</sequence>
<gene>
    <name evidence="1" type="ORF">TCLT_LOCUS6441</name>
</gene>
<dbReference type="AlphaFoldDB" id="A0A0N5D0V7"/>
<dbReference type="EMBL" id="UYYF01004415">
    <property type="protein sequence ID" value="VDN03793.1"/>
    <property type="molecule type" value="Genomic_DNA"/>
</dbReference>
<organism evidence="3">
    <name type="scientific">Thelazia callipaeda</name>
    <name type="common">Oriental eyeworm</name>
    <name type="synonym">Parasitic nematode</name>
    <dbReference type="NCBI Taxonomy" id="103827"/>
    <lineage>
        <taxon>Eukaryota</taxon>
        <taxon>Metazoa</taxon>
        <taxon>Ecdysozoa</taxon>
        <taxon>Nematoda</taxon>
        <taxon>Chromadorea</taxon>
        <taxon>Rhabditida</taxon>
        <taxon>Spirurina</taxon>
        <taxon>Spiruromorpha</taxon>
        <taxon>Thelazioidea</taxon>
        <taxon>Thelaziidae</taxon>
        <taxon>Thelazia</taxon>
    </lineage>
</organism>
<reference evidence="3" key="1">
    <citation type="submission" date="2017-02" db="UniProtKB">
        <authorList>
            <consortium name="WormBaseParasite"/>
        </authorList>
    </citation>
    <scope>IDENTIFICATION</scope>
</reference>
<protein>
    <submittedName>
        <fullName evidence="3">CS domain-containing protein</fullName>
    </submittedName>
</protein>
<dbReference type="SUPFAM" id="SSF55486">
    <property type="entry name" value="Metalloproteases ('zincins'), catalytic domain"/>
    <property type="match status" value="1"/>
</dbReference>
<reference evidence="1 2" key="2">
    <citation type="submission" date="2018-11" db="EMBL/GenBank/DDBJ databases">
        <authorList>
            <consortium name="Pathogen Informatics"/>
        </authorList>
    </citation>
    <scope>NUCLEOTIDE SEQUENCE [LARGE SCALE GENOMIC DNA]</scope>
</reference>
<evidence type="ECO:0000313" key="3">
    <source>
        <dbReference type="WBParaSite" id="TCLT_0000645201-mRNA-1"/>
    </source>
</evidence>
<evidence type="ECO:0000313" key="1">
    <source>
        <dbReference type="EMBL" id="VDN03793.1"/>
    </source>
</evidence>
<dbReference type="STRING" id="103827.A0A0N5D0V7"/>
<dbReference type="InterPro" id="IPR042089">
    <property type="entry name" value="Peptidase_M13_dom_2"/>
</dbReference>
<dbReference type="Proteomes" id="UP000276776">
    <property type="component" value="Unassembled WGS sequence"/>
</dbReference>